<dbReference type="EMBL" id="CP002547">
    <property type="protein sequence ID" value="ADY56566.1"/>
    <property type="molecule type" value="Genomic_DNA"/>
</dbReference>
<dbReference type="SMART" id="SM00518">
    <property type="entry name" value="AP2Ec"/>
    <property type="match status" value="1"/>
</dbReference>
<reference evidence="2 3" key="1">
    <citation type="journal article" date="2011" name="Stand. Genomic Sci.">
        <title>Complete genome sequence of Syntrophobotulus glycolicus type strain (FlGlyR).</title>
        <authorList>
            <person name="Han C."/>
            <person name="Mwirichia R."/>
            <person name="Chertkov O."/>
            <person name="Held B."/>
            <person name="Lapidus A."/>
            <person name="Nolan M."/>
            <person name="Lucas S."/>
            <person name="Hammon N."/>
            <person name="Deshpande S."/>
            <person name="Cheng J.F."/>
            <person name="Tapia R."/>
            <person name="Goodwin L."/>
            <person name="Pitluck S."/>
            <person name="Huntemann M."/>
            <person name="Liolios K."/>
            <person name="Ivanova N."/>
            <person name="Pagani I."/>
            <person name="Mavromatis K."/>
            <person name="Ovchinikova G."/>
            <person name="Pati A."/>
            <person name="Chen A."/>
            <person name="Palaniappan K."/>
            <person name="Land M."/>
            <person name="Hauser L."/>
            <person name="Brambilla E.M."/>
            <person name="Rohde M."/>
            <person name="Spring S."/>
            <person name="Sikorski J."/>
            <person name="Goker M."/>
            <person name="Woyke T."/>
            <person name="Bristow J."/>
            <person name="Eisen J.A."/>
            <person name="Markowitz V."/>
            <person name="Hugenholtz P."/>
            <person name="Kyrpides N.C."/>
            <person name="Klenk H.P."/>
            <person name="Detter J.C."/>
        </authorList>
    </citation>
    <scope>NUCLEOTIDE SEQUENCE [LARGE SCALE GENOMIC DNA]</scope>
    <source>
        <strain evidence="3">DSM 8271 / FlGlyR</strain>
    </source>
</reference>
<evidence type="ECO:0000313" key="3">
    <source>
        <dbReference type="Proteomes" id="UP000007488"/>
    </source>
</evidence>
<dbReference type="PANTHER" id="PTHR21445">
    <property type="entry name" value="ENDONUCLEASE IV ENDODEOXYRIBONUCLEASE IV"/>
    <property type="match status" value="1"/>
</dbReference>
<evidence type="ECO:0000259" key="1">
    <source>
        <dbReference type="Pfam" id="PF01261"/>
    </source>
</evidence>
<dbReference type="GO" id="GO:0008081">
    <property type="term" value="F:phosphoric diester hydrolase activity"/>
    <property type="evidence" value="ECO:0007669"/>
    <property type="project" value="TreeGrafter"/>
</dbReference>
<evidence type="ECO:0000313" key="2">
    <source>
        <dbReference type="EMBL" id="ADY56566.1"/>
    </source>
</evidence>
<name>F0SUB6_SYNGF</name>
<dbReference type="PANTHER" id="PTHR21445:SF0">
    <property type="entry name" value="APURINIC-APYRIMIDINIC ENDONUCLEASE"/>
    <property type="match status" value="1"/>
</dbReference>
<dbReference type="InterPro" id="IPR036237">
    <property type="entry name" value="Xyl_isomerase-like_sf"/>
</dbReference>
<dbReference type="RefSeq" id="WP_013625431.1">
    <property type="nucleotide sequence ID" value="NC_015172.1"/>
</dbReference>
<dbReference type="SUPFAM" id="SSF51658">
    <property type="entry name" value="Xylose isomerase-like"/>
    <property type="match status" value="1"/>
</dbReference>
<dbReference type="Gene3D" id="3.20.20.150">
    <property type="entry name" value="Divalent-metal-dependent TIM barrel enzymes"/>
    <property type="match status" value="1"/>
</dbReference>
<proteinExistence type="predicted"/>
<dbReference type="InterPro" id="IPR013022">
    <property type="entry name" value="Xyl_isomerase-like_TIM-brl"/>
</dbReference>
<keyword evidence="2" id="KW-0378">Hydrolase</keyword>
<dbReference type="InterPro" id="IPR001719">
    <property type="entry name" value="AP_endonuc_2"/>
</dbReference>
<dbReference type="eggNOG" id="COG0648">
    <property type="taxonomic scope" value="Bacteria"/>
</dbReference>
<feature type="domain" description="Xylose isomerase-like TIM barrel" evidence="1">
    <location>
        <begin position="23"/>
        <end position="265"/>
    </location>
</feature>
<dbReference type="FunFam" id="3.20.20.150:FF:000017">
    <property type="entry name" value="Endonuclease IV related protein"/>
    <property type="match status" value="1"/>
</dbReference>
<dbReference type="STRING" id="645991.Sgly_2277"/>
<keyword evidence="2" id="KW-0540">Nuclease</keyword>
<accession>F0SUB6</accession>
<dbReference type="Pfam" id="PF01261">
    <property type="entry name" value="AP_endonuc_2"/>
    <property type="match status" value="1"/>
</dbReference>
<protein>
    <submittedName>
        <fullName evidence="2">Endonuclease IV</fullName>
        <ecNumber evidence="2">3.1.21.-</ecNumber>
    </submittedName>
</protein>
<dbReference type="HOGENOM" id="CLU_068832_0_0_9"/>
<keyword evidence="3" id="KW-1185">Reference proteome</keyword>
<keyword evidence="2" id="KW-0255">Endonuclease</keyword>
<dbReference type="KEGG" id="sgy:Sgly_2277"/>
<dbReference type="OrthoDB" id="9805666at2"/>
<dbReference type="GO" id="GO:0006284">
    <property type="term" value="P:base-excision repair"/>
    <property type="evidence" value="ECO:0007669"/>
    <property type="project" value="TreeGrafter"/>
</dbReference>
<sequence>MIKFGTAGVPLSAADSSTEAGIRRIRELGLDAMEVEFVHGVRMKEEKARLNGRTAREENVSLSCHAPYYVNLNSKEEEKIIASKQRLIQTARTADFLGAHSIIFHPAFYSGDDPLKVFAQVLDGVAEIRRILDDEGCRVILRAETTGKPSQFGSLEETIALAAEVEGVLPCIDFSHLHARSNGLYNSYDEFCAILDKTAEKLGDQWTKNAHFHVSGIDYGLKGEKKHLILQEADLNYADLLKALKTFGIQGTVICESPNMEKDTLLLQETYRLLG</sequence>
<dbReference type="AlphaFoldDB" id="F0SUB6"/>
<reference evidence="3" key="2">
    <citation type="submission" date="2011-02" db="EMBL/GenBank/DDBJ databases">
        <title>The complete genome of Syntrophobotulus glycolicus DSM 8271.</title>
        <authorList>
            <person name="Lucas S."/>
            <person name="Copeland A."/>
            <person name="Lapidus A."/>
            <person name="Bruce D."/>
            <person name="Goodwin L."/>
            <person name="Pitluck S."/>
            <person name="Kyrpides N."/>
            <person name="Mavromatis K."/>
            <person name="Pagani I."/>
            <person name="Ivanova N."/>
            <person name="Mikhailova N."/>
            <person name="Chertkov O."/>
            <person name="Held B."/>
            <person name="Detter J.C."/>
            <person name="Tapia R."/>
            <person name="Han C."/>
            <person name="Land M."/>
            <person name="Hauser L."/>
            <person name="Markowitz V."/>
            <person name="Cheng J.-F."/>
            <person name="Hugenholtz P."/>
            <person name="Woyke T."/>
            <person name="Wu D."/>
            <person name="Spring S."/>
            <person name="Schroeder M."/>
            <person name="Brambilla E."/>
            <person name="Klenk H.-P."/>
            <person name="Eisen J.A."/>
        </authorList>
    </citation>
    <scope>NUCLEOTIDE SEQUENCE [LARGE SCALE GENOMIC DNA]</scope>
    <source>
        <strain evidence="3">DSM 8271 / FlGlyR</strain>
    </source>
</reference>
<dbReference type="GO" id="GO:0003906">
    <property type="term" value="F:DNA-(apurinic or apyrimidinic site) endonuclease activity"/>
    <property type="evidence" value="ECO:0007669"/>
    <property type="project" value="TreeGrafter"/>
</dbReference>
<dbReference type="EC" id="3.1.21.-" evidence="2"/>
<organism evidence="2 3">
    <name type="scientific">Syntrophobotulus glycolicus (strain DSM 8271 / FlGlyR)</name>
    <dbReference type="NCBI Taxonomy" id="645991"/>
    <lineage>
        <taxon>Bacteria</taxon>
        <taxon>Bacillati</taxon>
        <taxon>Bacillota</taxon>
        <taxon>Clostridia</taxon>
        <taxon>Eubacteriales</taxon>
        <taxon>Desulfitobacteriaceae</taxon>
        <taxon>Syntrophobotulus</taxon>
    </lineage>
</organism>
<gene>
    <name evidence="2" type="ordered locus">Sgly_2277</name>
</gene>
<dbReference type="GO" id="GO:0003677">
    <property type="term" value="F:DNA binding"/>
    <property type="evidence" value="ECO:0007669"/>
    <property type="project" value="InterPro"/>
</dbReference>
<dbReference type="GO" id="GO:0008270">
    <property type="term" value="F:zinc ion binding"/>
    <property type="evidence" value="ECO:0007669"/>
    <property type="project" value="InterPro"/>
</dbReference>
<dbReference type="Proteomes" id="UP000007488">
    <property type="component" value="Chromosome"/>
</dbReference>